<dbReference type="InterPro" id="IPR027417">
    <property type="entry name" value="P-loop_NTPase"/>
</dbReference>
<dbReference type="GO" id="GO:0004386">
    <property type="term" value="F:helicase activity"/>
    <property type="evidence" value="ECO:0007669"/>
    <property type="project" value="UniProtKB-KW"/>
</dbReference>
<dbReference type="InterPro" id="IPR038257">
    <property type="entry name" value="CRISPR-assoc_Cas3_HD_sf"/>
</dbReference>
<evidence type="ECO:0000256" key="1">
    <source>
        <dbReference type="ARBA" id="ARBA00006847"/>
    </source>
</evidence>
<keyword evidence="13" id="KW-1185">Reference proteome</keyword>
<dbReference type="GO" id="GO:0016787">
    <property type="term" value="F:hydrolase activity"/>
    <property type="evidence" value="ECO:0007669"/>
    <property type="project" value="UniProtKB-KW"/>
</dbReference>
<dbReference type="Pfam" id="PF00270">
    <property type="entry name" value="DEAD"/>
    <property type="match status" value="1"/>
</dbReference>
<evidence type="ECO:0000256" key="5">
    <source>
        <dbReference type="ARBA" id="ARBA00022741"/>
    </source>
</evidence>
<dbReference type="SUPFAM" id="SSF52540">
    <property type="entry name" value="P-loop containing nucleoside triphosphate hydrolases"/>
    <property type="match status" value="1"/>
</dbReference>
<evidence type="ECO:0000256" key="8">
    <source>
        <dbReference type="ARBA" id="ARBA00022840"/>
    </source>
</evidence>
<dbReference type="NCBIfam" id="TIGR01587">
    <property type="entry name" value="cas3_core"/>
    <property type="match status" value="1"/>
</dbReference>
<evidence type="ECO:0000256" key="9">
    <source>
        <dbReference type="ARBA" id="ARBA00023118"/>
    </source>
</evidence>
<dbReference type="CDD" id="cd09641">
    <property type="entry name" value="Cas3''_I"/>
    <property type="match status" value="1"/>
</dbReference>
<dbReference type="GO" id="GO:0046872">
    <property type="term" value="F:metal ion binding"/>
    <property type="evidence" value="ECO:0007669"/>
    <property type="project" value="UniProtKB-KW"/>
</dbReference>
<dbReference type="InterPro" id="IPR011545">
    <property type="entry name" value="DEAD/DEAH_box_helicase_dom"/>
</dbReference>
<comment type="similarity">
    <text evidence="2">In the central section; belongs to the CRISPR-associated helicase Cas3 family.</text>
</comment>
<evidence type="ECO:0000256" key="6">
    <source>
        <dbReference type="ARBA" id="ARBA00022801"/>
    </source>
</evidence>
<dbReference type="RefSeq" id="WP_308459002.1">
    <property type="nucleotide sequence ID" value="NZ_JAJEPS010000004.1"/>
</dbReference>
<keyword evidence="4" id="KW-0479">Metal-binding</keyword>
<keyword evidence="8" id="KW-0067">ATP-binding</keyword>
<dbReference type="InterPro" id="IPR006483">
    <property type="entry name" value="CRISPR-assoc_Cas3_HD"/>
</dbReference>
<dbReference type="PROSITE" id="PS51643">
    <property type="entry name" value="HD_CAS3"/>
    <property type="match status" value="1"/>
</dbReference>
<dbReference type="EMBL" id="JAJEPS010000004">
    <property type="protein sequence ID" value="MCC2125623.1"/>
    <property type="molecule type" value="Genomic_DNA"/>
</dbReference>
<keyword evidence="6" id="KW-0378">Hydrolase</keyword>
<evidence type="ECO:0000259" key="10">
    <source>
        <dbReference type="PROSITE" id="PS51194"/>
    </source>
</evidence>
<dbReference type="CDD" id="cd17930">
    <property type="entry name" value="DEXHc_cas3"/>
    <property type="match status" value="1"/>
</dbReference>
<keyword evidence="3" id="KW-0540">Nuclease</keyword>
<dbReference type="GO" id="GO:0003676">
    <property type="term" value="F:nucleic acid binding"/>
    <property type="evidence" value="ECO:0007669"/>
    <property type="project" value="InterPro"/>
</dbReference>
<feature type="domain" description="Helicase C-terminal" evidence="10">
    <location>
        <begin position="475"/>
        <end position="674"/>
    </location>
</feature>
<dbReference type="GO" id="GO:0051607">
    <property type="term" value="P:defense response to virus"/>
    <property type="evidence" value="ECO:0007669"/>
    <property type="project" value="UniProtKB-KW"/>
</dbReference>
<evidence type="ECO:0000256" key="2">
    <source>
        <dbReference type="ARBA" id="ARBA00009046"/>
    </source>
</evidence>
<sequence>MEEKYIGHVNSETKEIQSLKEHLENVRYLAEKNCPLELFRYIAQVTALIHDMGKTRQEFQDYMNDILEHGEYAIRHQIDHSSAGGLLIEDMSKFRSISSLIGTAIYAHHGLQDCIDMESGAGLAEKRRVKETDYEEIKNRYFQIVDKKELHDLLVQANRDWQKIYQHVKEVVGDTQSSCVDKEFYLGMYERFLLSILIDSDWSDTASMMNGEMLPERMSAEETLRIWECMLTHYRNYMDDMKQHGTYSPLNCYREEISDRCYEASQERKGRYRLTVPTGAGKTLSSLRFALNRAVKEKKQHIFYISPYNSVLEQNADEIRKAVGNESYILEHHCNIVNEDAVQEVIYKNLTDNWDCPLIATTAVQLLNTLFSGDKSCIRRMYSLCNSIIVFDEVQAIPAKCTELFNLAVNFLTEFCNTTVVLCSATQPSLASLPQNNLMECREMADRSETYAEAFRRVGIEDKTDLVPGGMLLDDLKDFTREAFRNYKQVLVIVNTKKLALELYESLKQEDLEECALFHLSTNMCPANREDMLTEIKGVLHDRKKPVICVSTQLVEAGIDFSFGCVIRSLAGLDSIVQAAGRCNRHKERKMGIVYIVKMAADLERIGRMKEMTAAQDACKSFLLQFHNQPDDFQNTPDSKTAVKQYYRLYYQKLGSQITQYPCSQTETSLVELLGKNEAGVRQYARHHDGQQPAFLLRQAFQTAGKEFEVISEDGKVSVVAPYNEEARALIAELETGKKGLAEQKQILRKLQRYTVSISPTMKEKLRNALYQVGDTGVLVLNDMYYNQETGVQENPTQGFLDF</sequence>
<dbReference type="AlphaFoldDB" id="A0AAE3A714"/>
<keyword evidence="9" id="KW-0051">Antiviral defense</keyword>
<organism evidence="12 13">
    <name type="scientific">Hominiventricola filiformis</name>
    <dbReference type="NCBI Taxonomy" id="2885352"/>
    <lineage>
        <taxon>Bacteria</taxon>
        <taxon>Bacillati</taxon>
        <taxon>Bacillota</taxon>
        <taxon>Clostridia</taxon>
        <taxon>Lachnospirales</taxon>
        <taxon>Lachnospiraceae</taxon>
        <taxon>Hominiventricola</taxon>
    </lineage>
</organism>
<dbReference type="GO" id="GO:0005524">
    <property type="term" value="F:ATP binding"/>
    <property type="evidence" value="ECO:0007669"/>
    <property type="project" value="UniProtKB-KW"/>
</dbReference>
<dbReference type="Pfam" id="PF18019">
    <property type="entry name" value="Cas3_HD"/>
    <property type="match status" value="1"/>
</dbReference>
<dbReference type="Proteomes" id="UP001198220">
    <property type="component" value="Unassembled WGS sequence"/>
</dbReference>
<proteinExistence type="inferred from homology"/>
<evidence type="ECO:0000256" key="7">
    <source>
        <dbReference type="ARBA" id="ARBA00022806"/>
    </source>
</evidence>
<dbReference type="PROSITE" id="PS51194">
    <property type="entry name" value="HELICASE_CTER"/>
    <property type="match status" value="1"/>
</dbReference>
<accession>A0AAE3A714</accession>
<dbReference type="Pfam" id="PF22590">
    <property type="entry name" value="Cas3-like_C_2"/>
    <property type="match status" value="1"/>
</dbReference>
<name>A0AAE3A714_9FIRM</name>
<keyword evidence="7" id="KW-0347">Helicase</keyword>
<evidence type="ECO:0000256" key="4">
    <source>
        <dbReference type="ARBA" id="ARBA00022723"/>
    </source>
</evidence>
<gene>
    <name evidence="12" type="primary">cas3</name>
    <name evidence="12" type="ORF">LKD36_05450</name>
</gene>
<dbReference type="Gene3D" id="3.40.50.300">
    <property type="entry name" value="P-loop containing nucleotide triphosphate hydrolases"/>
    <property type="match status" value="2"/>
</dbReference>
<evidence type="ECO:0000313" key="13">
    <source>
        <dbReference type="Proteomes" id="UP001198220"/>
    </source>
</evidence>
<comment type="similarity">
    <text evidence="1">In the N-terminal section; belongs to the CRISPR-associated nuclease Cas3-HD family.</text>
</comment>
<protein>
    <submittedName>
        <fullName evidence="12">CRISPR-associated helicase Cas3</fullName>
    </submittedName>
</protein>
<evidence type="ECO:0000259" key="11">
    <source>
        <dbReference type="PROSITE" id="PS51643"/>
    </source>
</evidence>
<dbReference type="InterPro" id="IPR001650">
    <property type="entry name" value="Helicase_C-like"/>
</dbReference>
<comment type="caution">
    <text evidence="12">The sequence shown here is derived from an EMBL/GenBank/DDBJ whole genome shotgun (WGS) entry which is preliminary data.</text>
</comment>
<dbReference type="NCBIfam" id="TIGR01596">
    <property type="entry name" value="cas3_HD"/>
    <property type="match status" value="1"/>
</dbReference>
<keyword evidence="5" id="KW-0547">Nucleotide-binding</keyword>
<evidence type="ECO:0000256" key="3">
    <source>
        <dbReference type="ARBA" id="ARBA00022722"/>
    </source>
</evidence>
<reference evidence="12 13" key="1">
    <citation type="submission" date="2021-10" db="EMBL/GenBank/DDBJ databases">
        <title>Anaerobic single-cell dispensing facilitates the cultivation of human gut bacteria.</title>
        <authorList>
            <person name="Afrizal A."/>
        </authorList>
    </citation>
    <scope>NUCLEOTIDE SEQUENCE [LARGE SCALE GENOMIC DNA]</scope>
    <source>
        <strain evidence="12 13">CLA-AA-H276</strain>
    </source>
</reference>
<dbReference type="GO" id="GO:0004518">
    <property type="term" value="F:nuclease activity"/>
    <property type="evidence" value="ECO:0007669"/>
    <property type="project" value="UniProtKB-KW"/>
</dbReference>
<dbReference type="InterPro" id="IPR006474">
    <property type="entry name" value="Helicase_Cas3_CRISPR-ass_core"/>
</dbReference>
<evidence type="ECO:0000313" key="12">
    <source>
        <dbReference type="EMBL" id="MCC2125623.1"/>
    </source>
</evidence>
<feature type="domain" description="HD Cas3-type" evidence="11">
    <location>
        <begin position="12"/>
        <end position="203"/>
    </location>
</feature>
<dbReference type="InterPro" id="IPR054712">
    <property type="entry name" value="Cas3-like_dom"/>
</dbReference>
<dbReference type="Gene3D" id="1.10.3210.30">
    <property type="match status" value="1"/>
</dbReference>